<organism evidence="10 11">
    <name type="scientific">Aspergillus versicolor CBS 583.65</name>
    <dbReference type="NCBI Taxonomy" id="1036611"/>
    <lineage>
        <taxon>Eukaryota</taxon>
        <taxon>Fungi</taxon>
        <taxon>Dikarya</taxon>
        <taxon>Ascomycota</taxon>
        <taxon>Pezizomycotina</taxon>
        <taxon>Eurotiomycetes</taxon>
        <taxon>Eurotiomycetidae</taxon>
        <taxon>Eurotiales</taxon>
        <taxon>Aspergillaceae</taxon>
        <taxon>Aspergillus</taxon>
        <taxon>Aspergillus subgen. Nidulantes</taxon>
    </lineage>
</organism>
<evidence type="ECO:0000256" key="3">
    <source>
        <dbReference type="ARBA" id="ARBA00022737"/>
    </source>
</evidence>
<protein>
    <recommendedName>
        <fullName evidence="9">C2H2-type domain-containing protein</fullName>
    </recommendedName>
</protein>
<dbReference type="GeneID" id="63730583"/>
<evidence type="ECO:0000256" key="8">
    <source>
        <dbReference type="SAM" id="MobiDB-lite"/>
    </source>
</evidence>
<feature type="compositionally biased region" description="Polar residues" evidence="8">
    <location>
        <begin position="84"/>
        <end position="95"/>
    </location>
</feature>
<comment type="subcellular location">
    <subcellularLocation>
        <location evidence="1">Nucleus</location>
    </subcellularLocation>
</comment>
<evidence type="ECO:0000313" key="10">
    <source>
        <dbReference type="EMBL" id="OJJ05550.1"/>
    </source>
</evidence>
<proteinExistence type="predicted"/>
<reference evidence="11" key="1">
    <citation type="journal article" date="2017" name="Genome Biol.">
        <title>Comparative genomics reveals high biological diversity and specific adaptations in the industrially and medically important fungal genus Aspergillus.</title>
        <authorList>
            <person name="de Vries R.P."/>
            <person name="Riley R."/>
            <person name="Wiebenga A."/>
            <person name="Aguilar-Osorio G."/>
            <person name="Amillis S."/>
            <person name="Uchima C.A."/>
            <person name="Anderluh G."/>
            <person name="Asadollahi M."/>
            <person name="Askin M."/>
            <person name="Barry K."/>
            <person name="Battaglia E."/>
            <person name="Bayram O."/>
            <person name="Benocci T."/>
            <person name="Braus-Stromeyer S.A."/>
            <person name="Caldana C."/>
            <person name="Canovas D."/>
            <person name="Cerqueira G.C."/>
            <person name="Chen F."/>
            <person name="Chen W."/>
            <person name="Choi C."/>
            <person name="Clum A."/>
            <person name="Dos Santos R.A."/>
            <person name="Damasio A.R."/>
            <person name="Diallinas G."/>
            <person name="Emri T."/>
            <person name="Fekete E."/>
            <person name="Flipphi M."/>
            <person name="Freyberg S."/>
            <person name="Gallo A."/>
            <person name="Gournas C."/>
            <person name="Habgood R."/>
            <person name="Hainaut M."/>
            <person name="Harispe M.L."/>
            <person name="Henrissat B."/>
            <person name="Hilden K.S."/>
            <person name="Hope R."/>
            <person name="Hossain A."/>
            <person name="Karabika E."/>
            <person name="Karaffa L."/>
            <person name="Karanyi Z."/>
            <person name="Krasevec N."/>
            <person name="Kuo A."/>
            <person name="Kusch H."/>
            <person name="LaButti K."/>
            <person name="Lagendijk E.L."/>
            <person name="Lapidus A."/>
            <person name="Levasseur A."/>
            <person name="Lindquist E."/>
            <person name="Lipzen A."/>
            <person name="Logrieco A.F."/>
            <person name="MacCabe A."/>
            <person name="Maekelae M.R."/>
            <person name="Malavazi I."/>
            <person name="Melin P."/>
            <person name="Meyer V."/>
            <person name="Mielnichuk N."/>
            <person name="Miskei M."/>
            <person name="Molnar A.P."/>
            <person name="Mule G."/>
            <person name="Ngan C.Y."/>
            <person name="Orejas M."/>
            <person name="Orosz E."/>
            <person name="Ouedraogo J.P."/>
            <person name="Overkamp K.M."/>
            <person name="Park H.-S."/>
            <person name="Perrone G."/>
            <person name="Piumi F."/>
            <person name="Punt P.J."/>
            <person name="Ram A.F."/>
            <person name="Ramon A."/>
            <person name="Rauscher S."/>
            <person name="Record E."/>
            <person name="Riano-Pachon D.M."/>
            <person name="Robert V."/>
            <person name="Roehrig J."/>
            <person name="Ruller R."/>
            <person name="Salamov A."/>
            <person name="Salih N.S."/>
            <person name="Samson R.A."/>
            <person name="Sandor E."/>
            <person name="Sanguinetti M."/>
            <person name="Schuetze T."/>
            <person name="Sepcic K."/>
            <person name="Shelest E."/>
            <person name="Sherlock G."/>
            <person name="Sophianopoulou V."/>
            <person name="Squina F.M."/>
            <person name="Sun H."/>
            <person name="Susca A."/>
            <person name="Todd R.B."/>
            <person name="Tsang A."/>
            <person name="Unkles S.E."/>
            <person name="van de Wiele N."/>
            <person name="van Rossen-Uffink D."/>
            <person name="Oliveira J.V."/>
            <person name="Vesth T.C."/>
            <person name="Visser J."/>
            <person name="Yu J.-H."/>
            <person name="Zhou M."/>
            <person name="Andersen M.R."/>
            <person name="Archer D.B."/>
            <person name="Baker S.E."/>
            <person name="Benoit I."/>
            <person name="Brakhage A.A."/>
            <person name="Braus G.H."/>
            <person name="Fischer R."/>
            <person name="Frisvad J.C."/>
            <person name="Goldman G.H."/>
            <person name="Houbraken J."/>
            <person name="Oakley B."/>
            <person name="Pocsi I."/>
            <person name="Scazzocchio C."/>
            <person name="Seiboth B."/>
            <person name="vanKuyk P.A."/>
            <person name="Wortman J."/>
            <person name="Dyer P.S."/>
            <person name="Grigoriev I.V."/>
        </authorList>
    </citation>
    <scope>NUCLEOTIDE SEQUENCE [LARGE SCALE GENOMIC DNA]</scope>
    <source>
        <strain evidence="11">CBS 583.65</strain>
    </source>
</reference>
<dbReference type="GO" id="GO:0005634">
    <property type="term" value="C:nucleus"/>
    <property type="evidence" value="ECO:0007669"/>
    <property type="project" value="UniProtKB-SubCell"/>
</dbReference>
<evidence type="ECO:0000256" key="7">
    <source>
        <dbReference type="PROSITE-ProRule" id="PRU00042"/>
    </source>
</evidence>
<dbReference type="GO" id="GO:0000981">
    <property type="term" value="F:DNA-binding transcription factor activity, RNA polymerase II-specific"/>
    <property type="evidence" value="ECO:0007669"/>
    <property type="project" value="InterPro"/>
</dbReference>
<sequence length="802" mass="90210">MSPTPPDYQAVARQGTCMHCHRTFRRKEHLERHLRTHTKEKPFRCGCGAGFSRRDLLTRQTRLAHRQASEPECTSPARQRRSGDNNASRETTTSVARDPFVFYVPPQPLGHGCTDTPITAPAPQLQGRAASSSADHPDSNEFPVTHTEPDALNLQSDISGTRQLLGDPRSVDPNLTLGESQMSENVHPFDEFATFLDLIGLPAEWAPAGIDIPSAIPEDSGARLPSYGEADPAAEEAAPDDSPFQAWLPSVPTNEECLHAFNELPSHPRHEQSLPFRVNENQRAHIMASLEGSRSSIPNFSLPSRHTISRYLVSFFQGFHTHMLFFHLPTFELTNHSPELILAIMAAGAQYRFEYQNADSFFRASKIIVTGRLQAYDIQRPEVCTASNGGSWMTAFEELEIIRCLLILMGFATWQDSAMLREAFNLRNLLIETLRCSGLEEPNMHSPLERMDWLRWVEQESTRRAKLAAFGFIDIYSIAYNKYPAIRSHEVKLRLPCQTKLWDALNAADWLAAYEVVGQEQLVYHDALSKLMHDPPSVLNPIPSPLGNFYLLHGLIQRIHIIRELALDLGDQPGDLPEDELTRLKRALRCWTSMWQQAPESSLDPANENGPVPFTSSSMLCLAYVRLNLDLGPFRQLETRDPSRIAAALAQSPPATRSSHMIPALIYAIHSFSIPVRLGIDYIARSQAFFWSVRHALSSFECVILLSKWLIALDIAGGTKLSVNERHILRWTSLVVDEAFDSMDLYGGSCPPRRSPGELALGVLEIWSRFFKHNSQWQFINILGESLFIYRAHLQSSLRGSP</sequence>
<evidence type="ECO:0000256" key="5">
    <source>
        <dbReference type="ARBA" id="ARBA00022833"/>
    </source>
</evidence>
<feature type="region of interest" description="Disordered" evidence="8">
    <location>
        <begin position="112"/>
        <end position="143"/>
    </location>
</feature>
<feature type="region of interest" description="Disordered" evidence="8">
    <location>
        <begin position="221"/>
        <end position="243"/>
    </location>
</feature>
<dbReference type="InterPro" id="IPR007219">
    <property type="entry name" value="XnlR_reg_dom"/>
</dbReference>
<dbReference type="Pfam" id="PF04082">
    <property type="entry name" value="Fungal_trans"/>
    <property type="match status" value="1"/>
</dbReference>
<dbReference type="PROSITE" id="PS50157">
    <property type="entry name" value="ZINC_FINGER_C2H2_2"/>
    <property type="match status" value="1"/>
</dbReference>
<dbReference type="InterPro" id="IPR036236">
    <property type="entry name" value="Znf_C2H2_sf"/>
</dbReference>
<dbReference type="PROSITE" id="PS00028">
    <property type="entry name" value="ZINC_FINGER_C2H2_1"/>
    <property type="match status" value="1"/>
</dbReference>
<dbReference type="PANTHER" id="PTHR40626:SF10">
    <property type="entry name" value="C2H2-TYPE DOMAIN-CONTAINING PROTEIN"/>
    <property type="match status" value="1"/>
</dbReference>
<dbReference type="OrthoDB" id="4492308at2759"/>
<dbReference type="PANTHER" id="PTHR40626">
    <property type="entry name" value="MIP31509P"/>
    <property type="match status" value="1"/>
</dbReference>
<keyword evidence="4 7" id="KW-0863">Zinc-finger</keyword>
<keyword evidence="11" id="KW-1185">Reference proteome</keyword>
<dbReference type="Gene3D" id="3.30.160.60">
    <property type="entry name" value="Classic Zinc Finger"/>
    <property type="match status" value="2"/>
</dbReference>
<dbReference type="InterPro" id="IPR051059">
    <property type="entry name" value="VerF-like"/>
</dbReference>
<keyword evidence="6" id="KW-0539">Nucleus</keyword>
<name>A0A1L9PVH0_ASPVE</name>
<evidence type="ECO:0000313" key="11">
    <source>
        <dbReference type="Proteomes" id="UP000184073"/>
    </source>
</evidence>
<evidence type="ECO:0000256" key="1">
    <source>
        <dbReference type="ARBA" id="ARBA00004123"/>
    </source>
</evidence>
<keyword evidence="2" id="KW-0479">Metal-binding</keyword>
<dbReference type="EMBL" id="KV878133">
    <property type="protein sequence ID" value="OJJ05550.1"/>
    <property type="molecule type" value="Genomic_DNA"/>
</dbReference>
<dbReference type="CDD" id="cd12148">
    <property type="entry name" value="fungal_TF_MHR"/>
    <property type="match status" value="1"/>
</dbReference>
<dbReference type="GO" id="GO:0000978">
    <property type="term" value="F:RNA polymerase II cis-regulatory region sequence-specific DNA binding"/>
    <property type="evidence" value="ECO:0007669"/>
    <property type="project" value="InterPro"/>
</dbReference>
<gene>
    <name evidence="10" type="ORF">ASPVEDRAFT_55421</name>
</gene>
<evidence type="ECO:0000259" key="9">
    <source>
        <dbReference type="PROSITE" id="PS50157"/>
    </source>
</evidence>
<dbReference type="SUPFAM" id="SSF57667">
    <property type="entry name" value="beta-beta-alpha zinc fingers"/>
    <property type="match status" value="1"/>
</dbReference>
<dbReference type="RefSeq" id="XP_040671312.1">
    <property type="nucleotide sequence ID" value="XM_040815072.1"/>
</dbReference>
<keyword evidence="3" id="KW-0677">Repeat</keyword>
<dbReference type="GO" id="GO:0006351">
    <property type="term" value="P:DNA-templated transcription"/>
    <property type="evidence" value="ECO:0007669"/>
    <property type="project" value="InterPro"/>
</dbReference>
<dbReference type="AlphaFoldDB" id="A0A1L9PVH0"/>
<dbReference type="InterPro" id="IPR013087">
    <property type="entry name" value="Znf_C2H2_type"/>
</dbReference>
<dbReference type="GO" id="GO:0008270">
    <property type="term" value="F:zinc ion binding"/>
    <property type="evidence" value="ECO:0007669"/>
    <property type="project" value="UniProtKB-KW"/>
</dbReference>
<keyword evidence="5" id="KW-0862">Zinc</keyword>
<feature type="domain" description="C2H2-type" evidence="9">
    <location>
        <begin position="15"/>
        <end position="42"/>
    </location>
</feature>
<dbReference type="GO" id="GO:0000785">
    <property type="term" value="C:chromatin"/>
    <property type="evidence" value="ECO:0007669"/>
    <property type="project" value="TreeGrafter"/>
</dbReference>
<dbReference type="STRING" id="1036611.A0A1L9PVH0"/>
<dbReference type="Proteomes" id="UP000184073">
    <property type="component" value="Unassembled WGS sequence"/>
</dbReference>
<evidence type="ECO:0000256" key="2">
    <source>
        <dbReference type="ARBA" id="ARBA00022723"/>
    </source>
</evidence>
<evidence type="ECO:0000256" key="4">
    <source>
        <dbReference type="ARBA" id="ARBA00022771"/>
    </source>
</evidence>
<accession>A0A1L9PVH0</accession>
<feature type="region of interest" description="Disordered" evidence="8">
    <location>
        <begin position="62"/>
        <end position="100"/>
    </location>
</feature>
<dbReference type="VEuPathDB" id="FungiDB:ASPVEDRAFT_55421"/>
<evidence type="ECO:0000256" key="6">
    <source>
        <dbReference type="ARBA" id="ARBA00023242"/>
    </source>
</evidence>